<proteinExistence type="predicted"/>
<evidence type="ECO:0000313" key="2">
    <source>
        <dbReference type="Proteomes" id="UP001352263"/>
    </source>
</evidence>
<name>A0ABU6JAX6_9BURK</name>
<organism evidence="1 2">
    <name type="scientific">Noviherbaspirillum album</name>
    <dbReference type="NCBI Taxonomy" id="3080276"/>
    <lineage>
        <taxon>Bacteria</taxon>
        <taxon>Pseudomonadati</taxon>
        <taxon>Pseudomonadota</taxon>
        <taxon>Betaproteobacteria</taxon>
        <taxon>Burkholderiales</taxon>
        <taxon>Oxalobacteraceae</taxon>
        <taxon>Noviherbaspirillum</taxon>
    </lineage>
</organism>
<comment type="caution">
    <text evidence="1">The sequence shown here is derived from an EMBL/GenBank/DDBJ whole genome shotgun (WGS) entry which is preliminary data.</text>
</comment>
<sequence>MITTIKIELTAPQAVNGQRAAYQSLWLLVRLYHAARFEAATDAIRLSELRQQFTDARSLRMFISRAFRDFSRWGIQAGWGEDMDSDPRFLNPDRRSQGPFWLSPGEADKIVCMVNGAAATRTDLLRFLNIKVKPLPTESSTMPMPADFWMRYALAQQNLRQGQLLATMAEQGGAERHPGALAGFKDAAKMASSRSQHALAALGEAQVWRRLDDLEAARKTLSQLRRLLKEARPDEGGYLDAMEQILTAWCAYSQRDVSLTEALLAAMRDIEPRASVVRYHPRIRFEWHNLMALVRRAHALKDEDSPVRQRAAAESMAHFASALDAAFEIGSFDAAQQVAANVGMATWLFASEGLVPGTDAMGARPEALRWLLLSEWLSQRSGTSGQSAWNAIYLMRIARGHCDTGERPSLAAFRAQQPLQPADLHDFLGAGAEFNIGMLPVSDWRALATRLLAAQQHGDSRYSLLQRCGCRLEHAWYATHAGELAAASRSLATLAAEIAGLPASDKAFFQAMLRRFPVEVLELERAP</sequence>
<keyword evidence="2" id="KW-1185">Reference proteome</keyword>
<evidence type="ECO:0008006" key="3">
    <source>
        <dbReference type="Google" id="ProtNLM"/>
    </source>
</evidence>
<dbReference type="EMBL" id="JAWIIV010000013">
    <property type="protein sequence ID" value="MEC4720804.1"/>
    <property type="molecule type" value="Genomic_DNA"/>
</dbReference>
<protein>
    <recommendedName>
        <fullName evidence="3">DUF4034 domain-containing protein</fullName>
    </recommendedName>
</protein>
<dbReference type="RefSeq" id="WP_326507518.1">
    <property type="nucleotide sequence ID" value="NZ_JAWIIV010000013.1"/>
</dbReference>
<gene>
    <name evidence="1" type="ORF">RY831_16690</name>
</gene>
<reference evidence="1 2" key="1">
    <citation type="submission" date="2023-10" db="EMBL/GenBank/DDBJ databases">
        <title>Noviherbaspirillum sp. CPCC 100848 genome assembly.</title>
        <authorList>
            <person name="Li X.Y."/>
            <person name="Fang X.M."/>
        </authorList>
    </citation>
    <scope>NUCLEOTIDE SEQUENCE [LARGE SCALE GENOMIC DNA]</scope>
    <source>
        <strain evidence="1 2">CPCC 100848</strain>
    </source>
</reference>
<dbReference type="Proteomes" id="UP001352263">
    <property type="component" value="Unassembled WGS sequence"/>
</dbReference>
<evidence type="ECO:0000313" key="1">
    <source>
        <dbReference type="EMBL" id="MEC4720804.1"/>
    </source>
</evidence>
<accession>A0ABU6JAX6</accession>